<accession>A0A3N4IJG5</accession>
<proteinExistence type="predicted"/>
<gene>
    <name evidence="2" type="ORF">BJ508DRAFT_36584</name>
</gene>
<keyword evidence="1" id="KW-0812">Transmembrane</keyword>
<name>A0A3N4IJG5_ASCIM</name>
<feature type="transmembrane region" description="Helical" evidence="1">
    <location>
        <begin position="6"/>
        <end position="29"/>
    </location>
</feature>
<keyword evidence="1" id="KW-0472">Membrane</keyword>
<evidence type="ECO:0000313" key="2">
    <source>
        <dbReference type="EMBL" id="RPA84321.1"/>
    </source>
</evidence>
<evidence type="ECO:0000256" key="1">
    <source>
        <dbReference type="SAM" id="Phobius"/>
    </source>
</evidence>
<protein>
    <submittedName>
        <fullName evidence="2">Uncharacterized protein</fullName>
    </submittedName>
</protein>
<evidence type="ECO:0000313" key="3">
    <source>
        <dbReference type="Proteomes" id="UP000275078"/>
    </source>
</evidence>
<keyword evidence="1" id="KW-1133">Transmembrane helix</keyword>
<organism evidence="2 3">
    <name type="scientific">Ascobolus immersus RN42</name>
    <dbReference type="NCBI Taxonomy" id="1160509"/>
    <lineage>
        <taxon>Eukaryota</taxon>
        <taxon>Fungi</taxon>
        <taxon>Dikarya</taxon>
        <taxon>Ascomycota</taxon>
        <taxon>Pezizomycotina</taxon>
        <taxon>Pezizomycetes</taxon>
        <taxon>Pezizales</taxon>
        <taxon>Ascobolaceae</taxon>
        <taxon>Ascobolus</taxon>
    </lineage>
</organism>
<reference evidence="2 3" key="1">
    <citation type="journal article" date="2018" name="Nat. Ecol. Evol.">
        <title>Pezizomycetes genomes reveal the molecular basis of ectomycorrhizal truffle lifestyle.</title>
        <authorList>
            <person name="Murat C."/>
            <person name="Payen T."/>
            <person name="Noel B."/>
            <person name="Kuo A."/>
            <person name="Morin E."/>
            <person name="Chen J."/>
            <person name="Kohler A."/>
            <person name="Krizsan K."/>
            <person name="Balestrini R."/>
            <person name="Da Silva C."/>
            <person name="Montanini B."/>
            <person name="Hainaut M."/>
            <person name="Levati E."/>
            <person name="Barry K.W."/>
            <person name="Belfiori B."/>
            <person name="Cichocki N."/>
            <person name="Clum A."/>
            <person name="Dockter R.B."/>
            <person name="Fauchery L."/>
            <person name="Guy J."/>
            <person name="Iotti M."/>
            <person name="Le Tacon F."/>
            <person name="Lindquist E.A."/>
            <person name="Lipzen A."/>
            <person name="Malagnac F."/>
            <person name="Mello A."/>
            <person name="Molinier V."/>
            <person name="Miyauchi S."/>
            <person name="Poulain J."/>
            <person name="Riccioni C."/>
            <person name="Rubini A."/>
            <person name="Sitrit Y."/>
            <person name="Splivallo R."/>
            <person name="Traeger S."/>
            <person name="Wang M."/>
            <person name="Zifcakova L."/>
            <person name="Wipf D."/>
            <person name="Zambonelli A."/>
            <person name="Paolocci F."/>
            <person name="Nowrousian M."/>
            <person name="Ottonello S."/>
            <person name="Baldrian P."/>
            <person name="Spatafora J.W."/>
            <person name="Henrissat B."/>
            <person name="Nagy L.G."/>
            <person name="Aury J.M."/>
            <person name="Wincker P."/>
            <person name="Grigoriev I.V."/>
            <person name="Bonfante P."/>
            <person name="Martin F.M."/>
        </authorList>
    </citation>
    <scope>NUCLEOTIDE SEQUENCE [LARGE SCALE GENOMIC DNA]</scope>
    <source>
        <strain evidence="2 3">RN42</strain>
    </source>
</reference>
<dbReference type="EMBL" id="ML119659">
    <property type="protein sequence ID" value="RPA84321.1"/>
    <property type="molecule type" value="Genomic_DNA"/>
</dbReference>
<sequence>MNRQTIHLYLISIVTLKSIPFSLSFSLFLQLTLCRLRPSSGHVRRMSFGVGSRRRAAKALDIGLPVLESLRRVSFRQAPCLLFSPQAVLYFEPAS</sequence>
<dbReference type="AlphaFoldDB" id="A0A3N4IJG5"/>
<dbReference type="Proteomes" id="UP000275078">
    <property type="component" value="Unassembled WGS sequence"/>
</dbReference>
<keyword evidence="3" id="KW-1185">Reference proteome</keyword>